<evidence type="ECO:0000259" key="9">
    <source>
        <dbReference type="PROSITE" id="PS50850"/>
    </source>
</evidence>
<evidence type="ECO:0000256" key="2">
    <source>
        <dbReference type="ARBA" id="ARBA00006236"/>
    </source>
</evidence>
<comment type="caution">
    <text evidence="10">The sequence shown here is derived from an EMBL/GenBank/DDBJ whole genome shotgun (WGS) entry which is preliminary data.</text>
</comment>
<dbReference type="Gene3D" id="1.20.1720.10">
    <property type="entry name" value="Multidrug resistance protein D"/>
    <property type="match status" value="1"/>
</dbReference>
<evidence type="ECO:0000313" key="11">
    <source>
        <dbReference type="Proteomes" id="UP000051580"/>
    </source>
</evidence>
<dbReference type="CDD" id="cd17320">
    <property type="entry name" value="MFS_MdfA_MDR_like"/>
    <property type="match status" value="1"/>
</dbReference>
<feature type="transmembrane region" description="Helical" evidence="8">
    <location>
        <begin position="369"/>
        <end position="389"/>
    </location>
</feature>
<dbReference type="GO" id="GO:0042910">
    <property type="term" value="F:xenobiotic transmembrane transporter activity"/>
    <property type="evidence" value="ECO:0007669"/>
    <property type="project" value="InterPro"/>
</dbReference>
<feature type="transmembrane region" description="Helical" evidence="8">
    <location>
        <begin position="43"/>
        <end position="65"/>
    </location>
</feature>
<feature type="transmembrane region" description="Helical" evidence="8">
    <location>
        <begin position="244"/>
        <end position="267"/>
    </location>
</feature>
<evidence type="ECO:0000256" key="8">
    <source>
        <dbReference type="RuleBase" id="RU365088"/>
    </source>
</evidence>
<feature type="transmembrane region" description="Helical" evidence="8">
    <location>
        <begin position="279"/>
        <end position="298"/>
    </location>
</feature>
<name>A0A0R1UIW5_9LACO</name>
<dbReference type="PATRIC" id="fig|1423753.3.peg.1214"/>
<comment type="caution">
    <text evidence="8">Lacks conserved residue(s) required for the propagation of feature annotation.</text>
</comment>
<keyword evidence="5 8" id="KW-0812">Transmembrane</keyword>
<proteinExistence type="inferred from homology"/>
<evidence type="ECO:0000256" key="4">
    <source>
        <dbReference type="ARBA" id="ARBA00022475"/>
    </source>
</evidence>
<dbReference type="STRING" id="1423753.FD28_GL001167"/>
<dbReference type="InterPro" id="IPR036259">
    <property type="entry name" value="MFS_trans_sf"/>
</dbReference>
<dbReference type="GO" id="GO:0005886">
    <property type="term" value="C:plasma membrane"/>
    <property type="evidence" value="ECO:0007669"/>
    <property type="project" value="UniProtKB-SubCell"/>
</dbReference>
<gene>
    <name evidence="10" type="ORF">FD28_GL001167</name>
</gene>
<organism evidence="10 11">
    <name type="scientific">Levilactobacillus hammesii DSM 16381</name>
    <dbReference type="NCBI Taxonomy" id="1423753"/>
    <lineage>
        <taxon>Bacteria</taxon>
        <taxon>Bacillati</taxon>
        <taxon>Bacillota</taxon>
        <taxon>Bacilli</taxon>
        <taxon>Lactobacillales</taxon>
        <taxon>Lactobacillaceae</taxon>
        <taxon>Levilactobacillus</taxon>
    </lineage>
</organism>
<keyword evidence="6 8" id="KW-1133">Transmembrane helix</keyword>
<sequence length="398" mass="42796">MMKNVRPSAPSLGLMITLVGFPQISESIFTPVLPELRRAFNVSASQVQLTMSTYFVAFAIGVLMWGQLADKWGRRPAMLAGIAVYLLGNLGLYLTGTFTGLLGWRLIQALGASAGSVVTQTMMRESFSGITGAKVFAKTSAAMALAPALGPLIGGVMQTYFGYRSVFATLVTMAVAVGLYALSRLPETQRRDVQPPRVHQWRVVRRLLTDPVVWGYGLLIGGINGILFSYYAEAPFIFMTHFGYSAVQYGWLGLVLASASLLGALLVNRCLNFWTPEQVALRGLLFSVVASGGLVVAAYGQQPILMIGGIFLTFLGLNVTLPNALNRALVGYEAVMGSASGWFSLGYYLVVSALTYGMSWLHNGAIQALPWYMAGLSGGMLLVFIGLIGSRIRATVTE</sequence>
<keyword evidence="7 8" id="KW-0472">Membrane</keyword>
<dbReference type="PROSITE" id="PS50850">
    <property type="entry name" value="MFS"/>
    <property type="match status" value="1"/>
</dbReference>
<reference evidence="10 11" key="1">
    <citation type="journal article" date="2015" name="Genome Announc.">
        <title>Expanding the biotechnology potential of lactobacilli through comparative genomics of 213 strains and associated genera.</title>
        <authorList>
            <person name="Sun Z."/>
            <person name="Harris H.M."/>
            <person name="McCann A."/>
            <person name="Guo C."/>
            <person name="Argimon S."/>
            <person name="Zhang W."/>
            <person name="Yang X."/>
            <person name="Jeffery I.B."/>
            <person name="Cooney J.C."/>
            <person name="Kagawa T.F."/>
            <person name="Liu W."/>
            <person name="Song Y."/>
            <person name="Salvetti E."/>
            <person name="Wrobel A."/>
            <person name="Rasinkangas P."/>
            <person name="Parkhill J."/>
            <person name="Rea M.C."/>
            <person name="O'Sullivan O."/>
            <person name="Ritari J."/>
            <person name="Douillard F.P."/>
            <person name="Paul Ross R."/>
            <person name="Yang R."/>
            <person name="Briner A.E."/>
            <person name="Felis G.E."/>
            <person name="de Vos W.M."/>
            <person name="Barrangou R."/>
            <person name="Klaenhammer T.R."/>
            <person name="Caufield P.W."/>
            <person name="Cui Y."/>
            <person name="Zhang H."/>
            <person name="O'Toole P.W."/>
        </authorList>
    </citation>
    <scope>NUCLEOTIDE SEQUENCE [LARGE SCALE GENOMIC DNA]</scope>
    <source>
        <strain evidence="10 11">DSM 16381</strain>
    </source>
</reference>
<feature type="transmembrane region" description="Helical" evidence="8">
    <location>
        <begin position="77"/>
        <end position="96"/>
    </location>
</feature>
<accession>A0A0R1UIW5</accession>
<keyword evidence="3 8" id="KW-0813">Transport</keyword>
<feature type="transmembrane region" description="Helical" evidence="8">
    <location>
        <begin position="304"/>
        <end position="321"/>
    </location>
</feature>
<feature type="transmembrane region" description="Helical" evidence="8">
    <location>
        <begin position="160"/>
        <end position="182"/>
    </location>
</feature>
<dbReference type="InterPro" id="IPR004812">
    <property type="entry name" value="Efflux_drug-R_Bcr/CmlA"/>
</dbReference>
<dbReference type="EMBL" id="AZFS01000064">
    <property type="protein sequence ID" value="KRL93295.1"/>
    <property type="molecule type" value="Genomic_DNA"/>
</dbReference>
<dbReference type="Proteomes" id="UP000051580">
    <property type="component" value="Unassembled WGS sequence"/>
</dbReference>
<dbReference type="GO" id="GO:1990961">
    <property type="term" value="P:xenobiotic detoxification by transmembrane export across the plasma membrane"/>
    <property type="evidence" value="ECO:0007669"/>
    <property type="project" value="InterPro"/>
</dbReference>
<evidence type="ECO:0000256" key="5">
    <source>
        <dbReference type="ARBA" id="ARBA00022692"/>
    </source>
</evidence>
<feature type="transmembrane region" description="Helical" evidence="8">
    <location>
        <begin position="212"/>
        <end position="232"/>
    </location>
</feature>
<keyword evidence="11" id="KW-1185">Reference proteome</keyword>
<evidence type="ECO:0000256" key="3">
    <source>
        <dbReference type="ARBA" id="ARBA00022448"/>
    </source>
</evidence>
<dbReference type="NCBIfam" id="TIGR00710">
    <property type="entry name" value="efflux_Bcr_CflA"/>
    <property type="match status" value="1"/>
</dbReference>
<dbReference type="InterPro" id="IPR011701">
    <property type="entry name" value="MFS"/>
</dbReference>
<feature type="domain" description="Major facilitator superfamily (MFS) profile" evidence="9">
    <location>
        <begin position="1"/>
        <end position="398"/>
    </location>
</feature>
<comment type="subcellular location">
    <subcellularLocation>
        <location evidence="1 8">Cell membrane</location>
        <topology evidence="1 8">Multi-pass membrane protein</topology>
    </subcellularLocation>
</comment>
<dbReference type="AlphaFoldDB" id="A0A0R1UIW5"/>
<evidence type="ECO:0000256" key="1">
    <source>
        <dbReference type="ARBA" id="ARBA00004651"/>
    </source>
</evidence>
<keyword evidence="4 8" id="KW-1003">Cell membrane</keyword>
<comment type="similarity">
    <text evidence="2 8">Belongs to the major facilitator superfamily. Bcr/CmlA family.</text>
</comment>
<evidence type="ECO:0000313" key="10">
    <source>
        <dbReference type="EMBL" id="KRL93295.1"/>
    </source>
</evidence>
<dbReference type="PANTHER" id="PTHR23502">
    <property type="entry name" value="MAJOR FACILITATOR SUPERFAMILY"/>
    <property type="match status" value="1"/>
</dbReference>
<dbReference type="Pfam" id="PF07690">
    <property type="entry name" value="MFS_1"/>
    <property type="match status" value="1"/>
</dbReference>
<dbReference type="SUPFAM" id="SSF103473">
    <property type="entry name" value="MFS general substrate transporter"/>
    <property type="match status" value="1"/>
</dbReference>
<dbReference type="InterPro" id="IPR020846">
    <property type="entry name" value="MFS_dom"/>
</dbReference>
<evidence type="ECO:0000256" key="7">
    <source>
        <dbReference type="ARBA" id="ARBA00023136"/>
    </source>
</evidence>
<dbReference type="PANTHER" id="PTHR23502:SF137">
    <property type="entry name" value="MAJOR FACILITATOR SUPERFAMILY (MFS) TRANSPORTER-RELATED"/>
    <property type="match status" value="1"/>
</dbReference>
<protein>
    <recommendedName>
        <fullName evidence="8">Bcr/CflA family efflux transporter</fullName>
    </recommendedName>
</protein>
<evidence type="ECO:0000256" key="6">
    <source>
        <dbReference type="ARBA" id="ARBA00022989"/>
    </source>
</evidence>